<dbReference type="GO" id="GO:0060271">
    <property type="term" value="P:cilium assembly"/>
    <property type="evidence" value="ECO:0007669"/>
    <property type="project" value="TreeGrafter"/>
</dbReference>
<protein>
    <submittedName>
        <fullName evidence="5">Intraflagellar transport protein 20 homolog</fullName>
    </submittedName>
</protein>
<dbReference type="STRING" id="9713.A0A2U3Y5S8"/>
<evidence type="ECO:0000256" key="1">
    <source>
        <dbReference type="ARBA" id="ARBA00004138"/>
    </source>
</evidence>
<dbReference type="GO" id="GO:0030990">
    <property type="term" value="C:intraciliary transport particle"/>
    <property type="evidence" value="ECO:0007669"/>
    <property type="project" value="TreeGrafter"/>
</dbReference>
<dbReference type="GO" id="GO:0005737">
    <property type="term" value="C:cytoplasm"/>
    <property type="evidence" value="ECO:0007669"/>
    <property type="project" value="TreeGrafter"/>
</dbReference>
<dbReference type="GO" id="GO:0036064">
    <property type="term" value="C:ciliary basal body"/>
    <property type="evidence" value="ECO:0007669"/>
    <property type="project" value="TreeGrafter"/>
</dbReference>
<dbReference type="RefSeq" id="XP_006739060.2">
    <property type="nucleotide sequence ID" value="XM_006738997.2"/>
</dbReference>
<evidence type="ECO:0000256" key="3">
    <source>
        <dbReference type="ARBA" id="ARBA00023273"/>
    </source>
</evidence>
<evidence type="ECO:0000313" key="4">
    <source>
        <dbReference type="Proteomes" id="UP000245341"/>
    </source>
</evidence>
<accession>A0A2U3Y5S8</accession>
<dbReference type="GO" id="GO:0097730">
    <property type="term" value="C:non-motile cilium"/>
    <property type="evidence" value="ECO:0007669"/>
    <property type="project" value="TreeGrafter"/>
</dbReference>
<dbReference type="GO" id="GO:0061512">
    <property type="term" value="P:protein localization to cilium"/>
    <property type="evidence" value="ECO:0007669"/>
    <property type="project" value="TreeGrafter"/>
</dbReference>
<proteinExistence type="predicted"/>
<keyword evidence="4" id="KW-1185">Reference proteome</keyword>
<keyword evidence="3" id="KW-0966">Cell projection</keyword>
<comment type="subcellular location">
    <subcellularLocation>
        <location evidence="1">Cell projection</location>
        <location evidence="1">Cilium</location>
    </subcellularLocation>
</comment>
<dbReference type="Pfam" id="PF14931">
    <property type="entry name" value="IFT20"/>
    <property type="match status" value="1"/>
</dbReference>
<dbReference type="InterPro" id="IPR028172">
    <property type="entry name" value="FT20"/>
</dbReference>
<organism evidence="4 5">
    <name type="scientific">Leptonychotes weddellii</name>
    <name type="common">Weddell seal</name>
    <name type="synonym">Otaria weddellii</name>
    <dbReference type="NCBI Taxonomy" id="9713"/>
    <lineage>
        <taxon>Eukaryota</taxon>
        <taxon>Metazoa</taxon>
        <taxon>Chordata</taxon>
        <taxon>Craniata</taxon>
        <taxon>Vertebrata</taxon>
        <taxon>Euteleostomi</taxon>
        <taxon>Mammalia</taxon>
        <taxon>Eutheria</taxon>
        <taxon>Laurasiatheria</taxon>
        <taxon>Carnivora</taxon>
        <taxon>Caniformia</taxon>
        <taxon>Pinnipedia</taxon>
        <taxon>Phocidae</taxon>
        <taxon>Monachinae</taxon>
        <taxon>Lobodontini</taxon>
        <taxon>Leptonychotes</taxon>
    </lineage>
</organism>
<dbReference type="KEGG" id="lww:102735189"/>
<reference evidence="5" key="1">
    <citation type="submission" date="2025-08" db="UniProtKB">
        <authorList>
            <consortium name="RefSeq"/>
        </authorList>
    </citation>
    <scope>IDENTIFICATION</scope>
    <source>
        <tissue evidence="5">Liver</tissue>
    </source>
</reference>
<dbReference type="GO" id="GO:0097546">
    <property type="term" value="C:ciliary base"/>
    <property type="evidence" value="ECO:0007669"/>
    <property type="project" value="TreeGrafter"/>
</dbReference>
<dbReference type="PANTHER" id="PTHR31978">
    <property type="entry name" value="INTRAFLAGELLAR TRANSPORT PROTEIN 20 HOMOLOG"/>
    <property type="match status" value="1"/>
</dbReference>
<dbReference type="OrthoDB" id="10254896at2759"/>
<dbReference type="GO" id="GO:0005813">
    <property type="term" value="C:centrosome"/>
    <property type="evidence" value="ECO:0007669"/>
    <property type="project" value="TreeGrafter"/>
</dbReference>
<gene>
    <name evidence="5" type="primary">LOC102735189</name>
</gene>
<evidence type="ECO:0000313" key="5">
    <source>
        <dbReference type="RefSeq" id="XP_006739060.2"/>
    </source>
</evidence>
<dbReference type="GO" id="GO:0043005">
    <property type="term" value="C:neuron projection"/>
    <property type="evidence" value="ECO:0007669"/>
    <property type="project" value="TreeGrafter"/>
</dbReference>
<dbReference type="Proteomes" id="UP000245341">
    <property type="component" value="Unplaced"/>
</dbReference>
<dbReference type="PANTHER" id="PTHR31978:SF1">
    <property type="entry name" value="INTRAFLAGELLAR TRANSPORT PROTEIN 20 HOMOLOG"/>
    <property type="match status" value="1"/>
</dbReference>
<dbReference type="AlphaFoldDB" id="A0A2U3Y5S8"/>
<keyword evidence="2" id="KW-0175">Coiled coil</keyword>
<sequence>MAKDILSEAGLHFDELDKLHMLDPEVTQQTIELKDEYKDSVGKIGQFQKIVAGLLELVDQLAKEAKNEKMKAIGAQNLPKSIAKQREARQQQLQALIAEKKMQLERYQVE</sequence>
<evidence type="ECO:0000256" key="2">
    <source>
        <dbReference type="ARBA" id="ARBA00023054"/>
    </source>
</evidence>
<name>A0A2U3Y5S8_LEPWE</name>
<dbReference type="GeneID" id="102735189"/>